<evidence type="ECO:0000313" key="4">
    <source>
        <dbReference type="Proteomes" id="UP000829685"/>
    </source>
</evidence>
<feature type="transmembrane region" description="Helical" evidence="2">
    <location>
        <begin position="243"/>
        <end position="268"/>
    </location>
</feature>
<dbReference type="AlphaFoldDB" id="A0A9P9WR22"/>
<dbReference type="PANTHER" id="PTHR28019">
    <property type="entry name" value="CELL MEMBRANE PROTEIN YLR413W-RELATED"/>
    <property type="match status" value="1"/>
</dbReference>
<dbReference type="GO" id="GO:0051285">
    <property type="term" value="C:cell cortex of cell tip"/>
    <property type="evidence" value="ECO:0007669"/>
    <property type="project" value="TreeGrafter"/>
</dbReference>
<proteinExistence type="predicted"/>
<feature type="compositionally biased region" description="Basic residues" evidence="1">
    <location>
        <begin position="1"/>
        <end position="11"/>
    </location>
</feature>
<dbReference type="OrthoDB" id="2327445at2759"/>
<gene>
    <name evidence="3" type="ORF">JX265_004379</name>
</gene>
<feature type="transmembrane region" description="Helical" evidence="2">
    <location>
        <begin position="209"/>
        <end position="231"/>
    </location>
</feature>
<name>A0A9P9WR22_9PEZI</name>
<feature type="transmembrane region" description="Helical" evidence="2">
    <location>
        <begin position="42"/>
        <end position="60"/>
    </location>
</feature>
<evidence type="ECO:0000313" key="3">
    <source>
        <dbReference type="EMBL" id="KAI1875321.1"/>
    </source>
</evidence>
<organism evidence="3 4">
    <name type="scientific">Neoarthrinium moseri</name>
    <dbReference type="NCBI Taxonomy" id="1658444"/>
    <lineage>
        <taxon>Eukaryota</taxon>
        <taxon>Fungi</taxon>
        <taxon>Dikarya</taxon>
        <taxon>Ascomycota</taxon>
        <taxon>Pezizomycotina</taxon>
        <taxon>Sordariomycetes</taxon>
        <taxon>Xylariomycetidae</taxon>
        <taxon>Amphisphaeriales</taxon>
        <taxon>Apiosporaceae</taxon>
        <taxon>Neoarthrinium</taxon>
    </lineage>
</organism>
<reference evidence="3" key="1">
    <citation type="submission" date="2021-03" db="EMBL/GenBank/DDBJ databases">
        <title>Revisited historic fungal species revealed as producer of novel bioactive compounds through whole genome sequencing and comparative genomics.</title>
        <authorList>
            <person name="Vignolle G.A."/>
            <person name="Hochenegger N."/>
            <person name="Mach R.L."/>
            <person name="Mach-Aigner A.R."/>
            <person name="Javad Rahimi M."/>
            <person name="Salim K.A."/>
            <person name="Chan C.M."/>
            <person name="Lim L.B.L."/>
            <person name="Cai F."/>
            <person name="Druzhinina I.S."/>
            <person name="U'Ren J.M."/>
            <person name="Derntl C."/>
        </authorList>
    </citation>
    <scope>NUCLEOTIDE SEQUENCE</scope>
    <source>
        <strain evidence="3">TUCIM 5799</strain>
    </source>
</reference>
<dbReference type="InterPro" id="IPR009571">
    <property type="entry name" value="SUR7/Rim9-like_fungi"/>
</dbReference>
<evidence type="ECO:0000256" key="1">
    <source>
        <dbReference type="SAM" id="MobiDB-lite"/>
    </source>
</evidence>
<protein>
    <recommendedName>
        <fullName evidence="5">SUR7 family protein pun1</fullName>
    </recommendedName>
</protein>
<dbReference type="EMBL" id="JAFIMR010000008">
    <property type="protein sequence ID" value="KAI1875321.1"/>
    <property type="molecule type" value="Genomic_DNA"/>
</dbReference>
<evidence type="ECO:0000256" key="2">
    <source>
        <dbReference type="SAM" id="Phobius"/>
    </source>
</evidence>
<keyword evidence="2" id="KW-0812">Transmembrane</keyword>
<keyword evidence="2" id="KW-0472">Membrane</keyword>
<evidence type="ECO:0008006" key="5">
    <source>
        <dbReference type="Google" id="ProtNLM"/>
    </source>
</evidence>
<comment type="caution">
    <text evidence="3">The sequence shown here is derived from an EMBL/GenBank/DDBJ whole genome shotgun (WGS) entry which is preliminary data.</text>
</comment>
<keyword evidence="4" id="KW-1185">Reference proteome</keyword>
<dbReference type="InterPro" id="IPR052413">
    <property type="entry name" value="SUR7_domain"/>
</dbReference>
<feature type="region of interest" description="Disordered" evidence="1">
    <location>
        <begin position="1"/>
        <end position="28"/>
    </location>
</feature>
<dbReference type="PANTHER" id="PTHR28019:SF2">
    <property type="entry name" value="CELL MEMBRANE PROTEIN YLR413W-RELATED"/>
    <property type="match status" value="1"/>
</dbReference>
<feature type="region of interest" description="Disordered" evidence="1">
    <location>
        <begin position="285"/>
        <end position="320"/>
    </location>
</feature>
<keyword evidence="2" id="KW-1133">Transmembrane helix</keyword>
<dbReference type="GO" id="GO:0031505">
    <property type="term" value="P:fungal-type cell wall organization"/>
    <property type="evidence" value="ECO:0007669"/>
    <property type="project" value="TreeGrafter"/>
</dbReference>
<dbReference type="Pfam" id="PF06687">
    <property type="entry name" value="SUR7"/>
    <property type="match status" value="1"/>
</dbReference>
<dbReference type="Proteomes" id="UP000829685">
    <property type="component" value="Unassembled WGS sequence"/>
</dbReference>
<sequence>MALPGFRKRRAAASPGADDVKDGPLPQDQLDIKRRTKTRRNAIITSCFCYLVALVFLILVEVGNTNGSRVRGDIYFFRLDLADIMPSSVSGLSSLTLTNSIARTLGLHDFYQIGLWNFCEGYEDEGITSCSTPTNLWWFNPVEILQSELLAGASIALPSEVNTVLTILRIASQVMFGFFLAGLVLNFVLMLLAPIVLYSRWWSLPFSLFSFLAALMVIAAACVATAMALVFKYALTSQTELNIVVVIGTKMFAFMWIAAGFTLLAFLIHAGMGCCCTSRRDIRTGRKGGRNMAASPSTSEKPSRGYNLPTFGRKTVASSA</sequence>
<accession>A0A9P9WR22</accession>
<dbReference type="GO" id="GO:0005886">
    <property type="term" value="C:plasma membrane"/>
    <property type="evidence" value="ECO:0007669"/>
    <property type="project" value="InterPro"/>
</dbReference>
<feature type="transmembrane region" description="Helical" evidence="2">
    <location>
        <begin position="175"/>
        <end position="197"/>
    </location>
</feature>